<evidence type="ECO:0000259" key="3">
    <source>
        <dbReference type="PROSITE" id="PS51186"/>
    </source>
</evidence>
<dbReference type="InterPro" id="IPR016181">
    <property type="entry name" value="Acyl_CoA_acyltransferase"/>
</dbReference>
<keyword evidence="2" id="KW-0012">Acyltransferase</keyword>
<dbReference type="Pfam" id="PF00583">
    <property type="entry name" value="Acetyltransf_1"/>
    <property type="match status" value="1"/>
</dbReference>
<dbReference type="GO" id="GO:0016747">
    <property type="term" value="F:acyltransferase activity, transferring groups other than amino-acyl groups"/>
    <property type="evidence" value="ECO:0007669"/>
    <property type="project" value="InterPro"/>
</dbReference>
<dbReference type="STRING" id="1121393.SAMN02745216_01097"/>
<dbReference type="PANTHER" id="PTHR43877">
    <property type="entry name" value="AMINOALKYLPHOSPHONATE N-ACETYLTRANSFERASE-RELATED-RELATED"/>
    <property type="match status" value="1"/>
</dbReference>
<feature type="domain" description="N-acetyltransferase" evidence="3">
    <location>
        <begin position="2"/>
        <end position="154"/>
    </location>
</feature>
<accession>A0A1M6GSV5</accession>
<proteinExistence type="predicted"/>
<sequence>MLTHRDLKGSDLAEICCFPQSAEEVFYMFPAASHPLTEQQLAEAAQKRQGSTVVLRDGRIAGYANFFKCVKGEICDLGNVVVNPEFRRKGVASYLIEVMSQKAVEEFQAGRLQASCFNQNTTGLIVYHALGFKPVRLEIRKNPGGFDVMLIHLEKDL</sequence>
<dbReference type="RefSeq" id="WP_073473755.1">
    <property type="nucleotide sequence ID" value="NZ_FQZU01000004.1"/>
</dbReference>
<dbReference type="OrthoDB" id="7001268at2"/>
<dbReference type="InterPro" id="IPR000182">
    <property type="entry name" value="GNAT_dom"/>
</dbReference>
<dbReference type="CDD" id="cd04301">
    <property type="entry name" value="NAT_SF"/>
    <property type="match status" value="1"/>
</dbReference>
<reference evidence="5" key="1">
    <citation type="submission" date="2016-11" db="EMBL/GenBank/DDBJ databases">
        <authorList>
            <person name="Varghese N."/>
            <person name="Submissions S."/>
        </authorList>
    </citation>
    <scope>NUCLEOTIDE SEQUENCE [LARGE SCALE GENOMIC DNA]</scope>
    <source>
        <strain evidence="5">DSM 16219</strain>
    </source>
</reference>
<evidence type="ECO:0000313" key="5">
    <source>
        <dbReference type="Proteomes" id="UP000183994"/>
    </source>
</evidence>
<dbReference type="Gene3D" id="3.40.630.30">
    <property type="match status" value="1"/>
</dbReference>
<evidence type="ECO:0000256" key="2">
    <source>
        <dbReference type="ARBA" id="ARBA00023315"/>
    </source>
</evidence>
<organism evidence="4 5">
    <name type="scientific">Desulfatibacillum alkenivorans DSM 16219</name>
    <dbReference type="NCBI Taxonomy" id="1121393"/>
    <lineage>
        <taxon>Bacteria</taxon>
        <taxon>Pseudomonadati</taxon>
        <taxon>Thermodesulfobacteriota</taxon>
        <taxon>Desulfobacteria</taxon>
        <taxon>Desulfobacterales</taxon>
        <taxon>Desulfatibacillaceae</taxon>
        <taxon>Desulfatibacillum</taxon>
    </lineage>
</organism>
<dbReference type="PROSITE" id="PS51186">
    <property type="entry name" value="GNAT"/>
    <property type="match status" value="1"/>
</dbReference>
<protein>
    <submittedName>
        <fullName evidence="4">Acetyltransferase (GNAT) family protein</fullName>
    </submittedName>
</protein>
<keyword evidence="1 4" id="KW-0808">Transferase</keyword>
<dbReference type="PANTHER" id="PTHR43877:SF2">
    <property type="entry name" value="AMINOALKYLPHOSPHONATE N-ACETYLTRANSFERASE-RELATED"/>
    <property type="match status" value="1"/>
</dbReference>
<dbReference type="Proteomes" id="UP000183994">
    <property type="component" value="Unassembled WGS sequence"/>
</dbReference>
<gene>
    <name evidence="4" type="ORF">SAMN02745216_01097</name>
</gene>
<name>A0A1M6GSV5_9BACT</name>
<evidence type="ECO:0000313" key="4">
    <source>
        <dbReference type="EMBL" id="SHJ13017.1"/>
    </source>
</evidence>
<dbReference type="InterPro" id="IPR050832">
    <property type="entry name" value="Bact_Acetyltransf"/>
</dbReference>
<keyword evidence="5" id="KW-1185">Reference proteome</keyword>
<dbReference type="AlphaFoldDB" id="A0A1M6GSV5"/>
<evidence type="ECO:0000256" key="1">
    <source>
        <dbReference type="ARBA" id="ARBA00022679"/>
    </source>
</evidence>
<dbReference type="EMBL" id="FQZU01000004">
    <property type="protein sequence ID" value="SHJ13017.1"/>
    <property type="molecule type" value="Genomic_DNA"/>
</dbReference>
<dbReference type="SUPFAM" id="SSF55729">
    <property type="entry name" value="Acyl-CoA N-acyltransferases (Nat)"/>
    <property type="match status" value="1"/>
</dbReference>